<proteinExistence type="predicted"/>
<evidence type="ECO:0000313" key="3">
    <source>
        <dbReference type="Proteomes" id="UP001148018"/>
    </source>
</evidence>
<name>A0A9Q0DL09_9TELE</name>
<organism evidence="2 3">
    <name type="scientific">Muraenolepis orangiensis</name>
    <name type="common">Patagonian moray cod</name>
    <dbReference type="NCBI Taxonomy" id="630683"/>
    <lineage>
        <taxon>Eukaryota</taxon>
        <taxon>Metazoa</taxon>
        <taxon>Chordata</taxon>
        <taxon>Craniata</taxon>
        <taxon>Vertebrata</taxon>
        <taxon>Euteleostomi</taxon>
        <taxon>Actinopterygii</taxon>
        <taxon>Neopterygii</taxon>
        <taxon>Teleostei</taxon>
        <taxon>Neoteleostei</taxon>
        <taxon>Acanthomorphata</taxon>
        <taxon>Zeiogadaria</taxon>
        <taxon>Gadariae</taxon>
        <taxon>Gadiformes</taxon>
        <taxon>Muraenolepidoidei</taxon>
        <taxon>Muraenolepididae</taxon>
        <taxon>Muraenolepis</taxon>
    </lineage>
</organism>
<sequence>MSQEASKRVRTTCLRTTCLRTPVDSRAHVLVHNGSEKGHHGPPEDPVHDLGSGDTGFFDSPKKDESDEGGVVHELQELDRLVAGGAAVSVQGEE</sequence>
<feature type="compositionally biased region" description="Basic and acidic residues" evidence="1">
    <location>
        <begin position="34"/>
        <end position="48"/>
    </location>
</feature>
<evidence type="ECO:0000256" key="1">
    <source>
        <dbReference type="SAM" id="MobiDB-lite"/>
    </source>
</evidence>
<feature type="compositionally biased region" description="Basic and acidic residues" evidence="1">
    <location>
        <begin position="60"/>
        <end position="69"/>
    </location>
</feature>
<comment type="caution">
    <text evidence="2">The sequence shown here is derived from an EMBL/GenBank/DDBJ whole genome shotgun (WGS) entry which is preliminary data.</text>
</comment>
<dbReference type="OrthoDB" id="10588266at2759"/>
<dbReference type="EMBL" id="JANIIK010000114">
    <property type="protein sequence ID" value="KAJ3590354.1"/>
    <property type="molecule type" value="Genomic_DNA"/>
</dbReference>
<evidence type="ECO:0000313" key="2">
    <source>
        <dbReference type="EMBL" id="KAJ3590354.1"/>
    </source>
</evidence>
<accession>A0A9Q0DL09</accession>
<gene>
    <name evidence="2" type="ORF">NHX12_008306</name>
</gene>
<reference evidence="2" key="1">
    <citation type="submission" date="2022-07" db="EMBL/GenBank/DDBJ databases">
        <title>Chromosome-level genome of Muraenolepis orangiensis.</title>
        <authorList>
            <person name="Kim J."/>
        </authorList>
    </citation>
    <scope>NUCLEOTIDE SEQUENCE</scope>
    <source>
        <strain evidence="2">KU_S4_2022</strain>
        <tissue evidence="2">Muscle</tissue>
    </source>
</reference>
<feature type="region of interest" description="Disordered" evidence="1">
    <location>
        <begin position="32"/>
        <end position="69"/>
    </location>
</feature>
<dbReference type="AlphaFoldDB" id="A0A9Q0DL09"/>
<keyword evidence="3" id="KW-1185">Reference proteome</keyword>
<protein>
    <submittedName>
        <fullName evidence="2">Uncharacterized protein</fullName>
    </submittedName>
</protein>
<dbReference type="Proteomes" id="UP001148018">
    <property type="component" value="Unassembled WGS sequence"/>
</dbReference>